<name>A0A919E872_9PROT</name>
<keyword evidence="1" id="KW-0812">Transmembrane</keyword>
<evidence type="ECO:0000313" key="4">
    <source>
        <dbReference type="Proteomes" id="UP000630923"/>
    </source>
</evidence>
<dbReference type="Proteomes" id="UP000630923">
    <property type="component" value="Unassembled WGS sequence"/>
</dbReference>
<comment type="caution">
    <text evidence="3">The sequence shown here is derived from an EMBL/GenBank/DDBJ whole genome shotgun (WGS) entry which is preliminary data.</text>
</comment>
<reference evidence="3" key="1">
    <citation type="journal article" date="2014" name="Int. J. Syst. Evol. Microbiol.">
        <title>Complete genome sequence of Corynebacterium casei LMG S-19264T (=DSM 44701T), isolated from a smear-ripened cheese.</title>
        <authorList>
            <consortium name="US DOE Joint Genome Institute (JGI-PGF)"/>
            <person name="Walter F."/>
            <person name="Albersmeier A."/>
            <person name="Kalinowski J."/>
            <person name="Ruckert C."/>
        </authorList>
    </citation>
    <scope>NUCLEOTIDE SEQUENCE</scope>
    <source>
        <strain evidence="3">KCTC 42590</strain>
    </source>
</reference>
<dbReference type="AlphaFoldDB" id="A0A919E872"/>
<dbReference type="EMBL" id="BNCI01000002">
    <property type="protein sequence ID" value="GHF24079.1"/>
    <property type="molecule type" value="Genomic_DNA"/>
</dbReference>
<feature type="domain" description="TadE-like" evidence="2">
    <location>
        <begin position="21"/>
        <end position="59"/>
    </location>
</feature>
<gene>
    <name evidence="3" type="ORF">GCM10017044_18360</name>
</gene>
<keyword evidence="4" id="KW-1185">Reference proteome</keyword>
<sequence>MIKLVHKWLQHSRAFWSNQNGAAAVEYALTLPVFLLIVLGGMELGRVFMVNSAIEGAVTYTTRIAMTGDVPDGYADRETYLKDLVRDQLKAAGVTNNISIVTKLYDSFANIGEPEIYTDTNGNNEYDEGECFVDANGNGAWDLDRGGAGVGAGENIMVMDVGVELPYMSGWIGEIMTGTRTIRLSSSAVIKNEPFGGVKWTPSADQVNCG</sequence>
<proteinExistence type="predicted"/>
<dbReference type="Pfam" id="PF07811">
    <property type="entry name" value="TadE"/>
    <property type="match status" value="1"/>
</dbReference>
<evidence type="ECO:0000256" key="1">
    <source>
        <dbReference type="SAM" id="Phobius"/>
    </source>
</evidence>
<organism evidence="3 4">
    <name type="scientific">Kordiimonas sediminis</name>
    <dbReference type="NCBI Taxonomy" id="1735581"/>
    <lineage>
        <taxon>Bacteria</taxon>
        <taxon>Pseudomonadati</taxon>
        <taxon>Pseudomonadota</taxon>
        <taxon>Alphaproteobacteria</taxon>
        <taxon>Kordiimonadales</taxon>
        <taxon>Kordiimonadaceae</taxon>
        <taxon>Kordiimonas</taxon>
    </lineage>
</organism>
<dbReference type="InterPro" id="IPR012495">
    <property type="entry name" value="TadE-like_dom"/>
</dbReference>
<feature type="transmembrane region" description="Helical" evidence="1">
    <location>
        <begin position="21"/>
        <end position="42"/>
    </location>
</feature>
<dbReference type="RefSeq" id="WP_191252211.1">
    <property type="nucleotide sequence ID" value="NZ_BNCI01000002.1"/>
</dbReference>
<reference evidence="3" key="2">
    <citation type="submission" date="2020-09" db="EMBL/GenBank/DDBJ databases">
        <authorList>
            <person name="Sun Q."/>
            <person name="Kim S."/>
        </authorList>
    </citation>
    <scope>NUCLEOTIDE SEQUENCE</scope>
    <source>
        <strain evidence="3">KCTC 42590</strain>
    </source>
</reference>
<evidence type="ECO:0000259" key="2">
    <source>
        <dbReference type="Pfam" id="PF07811"/>
    </source>
</evidence>
<evidence type="ECO:0000313" key="3">
    <source>
        <dbReference type="EMBL" id="GHF24079.1"/>
    </source>
</evidence>
<keyword evidence="1" id="KW-1133">Transmembrane helix</keyword>
<accession>A0A919E872</accession>
<keyword evidence="1" id="KW-0472">Membrane</keyword>
<protein>
    <recommendedName>
        <fullName evidence="2">TadE-like domain-containing protein</fullName>
    </recommendedName>
</protein>